<gene>
    <name evidence="1" type="ORF">CBG21_05005</name>
</gene>
<name>A0A256VJF6_LIMRT</name>
<dbReference type="Proteomes" id="UP000216122">
    <property type="component" value="Unassembled WGS sequence"/>
</dbReference>
<evidence type="ECO:0000313" key="2">
    <source>
        <dbReference type="Proteomes" id="UP000216122"/>
    </source>
</evidence>
<organism evidence="1 2">
    <name type="scientific">Limosilactobacillus reuteri</name>
    <name type="common">Lactobacillus reuteri</name>
    <dbReference type="NCBI Taxonomy" id="1598"/>
    <lineage>
        <taxon>Bacteria</taxon>
        <taxon>Bacillati</taxon>
        <taxon>Bacillota</taxon>
        <taxon>Bacilli</taxon>
        <taxon>Lactobacillales</taxon>
        <taxon>Lactobacillaceae</taxon>
        <taxon>Limosilactobacillus</taxon>
    </lineage>
</organism>
<dbReference type="AlphaFoldDB" id="A0A256VJF6"/>
<dbReference type="RefSeq" id="WP_094504171.1">
    <property type="nucleotide sequence ID" value="NZ_JAJGTI010000069.1"/>
</dbReference>
<sequence>MTLKNTKQQLLMQMMTRVDTIAAMITQANGGETFGKEVHALSKLQNECNLLKINADNLNTWFVEDIHKSKEKQK</sequence>
<reference evidence="2" key="1">
    <citation type="submission" date="2017-05" db="EMBL/GenBank/DDBJ databases">
        <authorList>
            <person name="Lin X.B."/>
            <person name="Stothard P."/>
            <person name="Tasseva G."/>
            <person name="Walter J."/>
        </authorList>
    </citation>
    <scope>NUCLEOTIDE SEQUENCE [LARGE SCALE GENOMIC DNA]</scope>
    <source>
        <strain evidence="2">103v</strain>
    </source>
</reference>
<comment type="caution">
    <text evidence="1">The sequence shown here is derived from an EMBL/GenBank/DDBJ whole genome shotgun (WGS) entry which is preliminary data.</text>
</comment>
<evidence type="ECO:0000313" key="1">
    <source>
        <dbReference type="EMBL" id="OYT03632.1"/>
    </source>
</evidence>
<reference evidence="1 2" key="2">
    <citation type="submission" date="2017-09" db="EMBL/GenBank/DDBJ databases">
        <title>Tripartite evolution among Lactobacillus johnsonii, Lactobacillus taiwanensis, Lactobacillus reuteri and their rodent host.</title>
        <authorList>
            <person name="Wang T."/>
            <person name="Knowles S."/>
            <person name="Cheng C."/>
        </authorList>
    </citation>
    <scope>NUCLEOTIDE SEQUENCE [LARGE SCALE GENOMIC DNA]</scope>
    <source>
        <strain evidence="1 2">103v</strain>
    </source>
</reference>
<protein>
    <submittedName>
        <fullName evidence="1">Uncharacterized protein</fullName>
    </submittedName>
</protein>
<dbReference type="EMBL" id="NGQC01000031">
    <property type="protein sequence ID" value="OYT03632.1"/>
    <property type="molecule type" value="Genomic_DNA"/>
</dbReference>
<accession>A0A256VJF6</accession>
<proteinExistence type="predicted"/>